<dbReference type="PANTHER" id="PTHR11461">
    <property type="entry name" value="SERINE PROTEASE INHIBITOR, SERPIN"/>
    <property type="match status" value="1"/>
</dbReference>
<dbReference type="InterPro" id="IPR023796">
    <property type="entry name" value="Serpin_dom"/>
</dbReference>
<accession>A0A414X7Q2</accession>
<comment type="similarity">
    <text evidence="1">Belongs to the serpin family.</text>
</comment>
<dbReference type="InterPro" id="IPR023795">
    <property type="entry name" value="Serpin_CS"/>
</dbReference>
<dbReference type="CDD" id="cd19588">
    <property type="entry name" value="serpin_miropin-like"/>
    <property type="match status" value="1"/>
</dbReference>
<dbReference type="Proteomes" id="UP000283329">
    <property type="component" value="Unassembled WGS sequence"/>
</dbReference>
<organism evidence="3 4">
    <name type="scientific">Bacteroides ovatus</name>
    <dbReference type="NCBI Taxonomy" id="28116"/>
    <lineage>
        <taxon>Bacteria</taxon>
        <taxon>Pseudomonadati</taxon>
        <taxon>Bacteroidota</taxon>
        <taxon>Bacteroidia</taxon>
        <taxon>Bacteroidales</taxon>
        <taxon>Bacteroidaceae</taxon>
        <taxon>Bacteroides</taxon>
    </lineage>
</organism>
<evidence type="ECO:0000313" key="3">
    <source>
        <dbReference type="EMBL" id="RHH50169.1"/>
    </source>
</evidence>
<dbReference type="Gene3D" id="2.30.39.10">
    <property type="entry name" value="Alpha-1-antitrypsin, domain 1"/>
    <property type="match status" value="1"/>
</dbReference>
<dbReference type="SUPFAM" id="SSF56574">
    <property type="entry name" value="Serpins"/>
    <property type="match status" value="1"/>
</dbReference>
<reference evidence="3 4" key="1">
    <citation type="submission" date="2018-08" db="EMBL/GenBank/DDBJ databases">
        <title>A genome reference for cultivated species of the human gut microbiota.</title>
        <authorList>
            <person name="Zou Y."/>
            <person name="Xue W."/>
            <person name="Luo G."/>
        </authorList>
    </citation>
    <scope>NUCLEOTIDE SEQUENCE [LARGE SCALE GENOMIC DNA]</scope>
    <source>
        <strain evidence="3 4">AM17-48</strain>
    </source>
</reference>
<dbReference type="SMART" id="SM00093">
    <property type="entry name" value="SERPIN"/>
    <property type="match status" value="1"/>
</dbReference>
<dbReference type="PROSITE" id="PS00284">
    <property type="entry name" value="SERPIN"/>
    <property type="match status" value="1"/>
</dbReference>
<dbReference type="RefSeq" id="WP_004296084.1">
    <property type="nucleotide sequence ID" value="NZ_CP012938.1"/>
</dbReference>
<name>A0A414X7Q2_BACOV</name>
<dbReference type="PANTHER" id="PTHR11461:SF211">
    <property type="entry name" value="GH10112P-RELATED"/>
    <property type="match status" value="1"/>
</dbReference>
<sequence length="420" mass="47592">MFKKEIILGILCLFAACHSNDEIIEEQESPKNEQQEPKARVDIILSHEEQAMSESTNDFAFQLFKQVCVSENRKTNIFISPFSVSLCLSMSANGANGNTLTEIKKVLGFSSSSMDEVNTYNQKLMSSLLNIDNTTQIGIANSVWINQGFVVKNTFIDINKLKYNAWVESLDFSSASAIATINAWCARNTENRLVDIMDEISPEARLILINALYFKGKWTNPFSKEVTKNDFFTNIDGEQVKVDMMCQEESFRCMNNEKFAIAEFPYGNEAFSMVVVLPVENSSLEESLLWLSNDAWKQCETQMSYQKLQVKMPKFSFKYQKPLNSDMSVLGMKDAFILGLADFRNISASENLYLSSLEQFTYLEVNEEGTESAAITTEVPATSTGDDKDIIHFFMDRPFIFMIKEKSTGLILFMGQVTKL</sequence>
<dbReference type="PROSITE" id="PS51257">
    <property type="entry name" value="PROKAR_LIPOPROTEIN"/>
    <property type="match status" value="1"/>
</dbReference>
<dbReference type="GO" id="GO:0005615">
    <property type="term" value="C:extracellular space"/>
    <property type="evidence" value="ECO:0007669"/>
    <property type="project" value="InterPro"/>
</dbReference>
<comment type="caution">
    <text evidence="3">The sequence shown here is derived from an EMBL/GenBank/DDBJ whole genome shotgun (WGS) entry which is preliminary data.</text>
</comment>
<dbReference type="EMBL" id="QRJR01000003">
    <property type="protein sequence ID" value="RHH50169.1"/>
    <property type="molecule type" value="Genomic_DNA"/>
</dbReference>
<proteinExistence type="inferred from homology"/>
<dbReference type="InterPro" id="IPR042178">
    <property type="entry name" value="Serpin_sf_1"/>
</dbReference>
<dbReference type="Pfam" id="PF00079">
    <property type="entry name" value="Serpin"/>
    <property type="match status" value="1"/>
</dbReference>
<dbReference type="KEGG" id="boa:Bovatus_00627"/>
<dbReference type="InterPro" id="IPR000215">
    <property type="entry name" value="Serpin_fam"/>
</dbReference>
<evidence type="ECO:0000256" key="1">
    <source>
        <dbReference type="RuleBase" id="RU000411"/>
    </source>
</evidence>
<dbReference type="InterPro" id="IPR036186">
    <property type="entry name" value="Serpin_sf"/>
</dbReference>
<evidence type="ECO:0000313" key="4">
    <source>
        <dbReference type="Proteomes" id="UP000283329"/>
    </source>
</evidence>
<dbReference type="Gene3D" id="3.30.497.10">
    <property type="entry name" value="Antithrombin, subunit I, domain 2"/>
    <property type="match status" value="1"/>
</dbReference>
<evidence type="ECO:0000259" key="2">
    <source>
        <dbReference type="SMART" id="SM00093"/>
    </source>
</evidence>
<dbReference type="AlphaFoldDB" id="A0A414X7Q2"/>
<dbReference type="GeneID" id="29453885"/>
<dbReference type="GO" id="GO:0004867">
    <property type="term" value="F:serine-type endopeptidase inhibitor activity"/>
    <property type="evidence" value="ECO:0007669"/>
    <property type="project" value="InterPro"/>
</dbReference>
<feature type="domain" description="Serpin" evidence="2">
    <location>
        <begin position="61"/>
        <end position="420"/>
    </location>
</feature>
<dbReference type="InterPro" id="IPR042185">
    <property type="entry name" value="Serpin_sf_2"/>
</dbReference>
<protein>
    <submittedName>
        <fullName evidence="3">Serpin family protein</fullName>
    </submittedName>
</protein>
<gene>
    <name evidence="3" type="ORF">DW206_05975</name>
</gene>